<evidence type="ECO:0000313" key="4">
    <source>
        <dbReference type="Proteomes" id="UP000242525"/>
    </source>
</evidence>
<gene>
    <name evidence="3" type="ORF">BN980_GECA19s01715g</name>
</gene>
<evidence type="ECO:0000256" key="1">
    <source>
        <dbReference type="SAM" id="Coils"/>
    </source>
</evidence>
<proteinExistence type="predicted"/>
<organism evidence="3 4">
    <name type="scientific">Geotrichum candidum</name>
    <name type="common">Oospora lactis</name>
    <name type="synonym">Dipodascus geotrichum</name>
    <dbReference type="NCBI Taxonomy" id="1173061"/>
    <lineage>
        <taxon>Eukaryota</taxon>
        <taxon>Fungi</taxon>
        <taxon>Dikarya</taxon>
        <taxon>Ascomycota</taxon>
        <taxon>Saccharomycotina</taxon>
        <taxon>Dipodascomycetes</taxon>
        <taxon>Dipodascales</taxon>
        <taxon>Dipodascaceae</taxon>
        <taxon>Geotrichum</taxon>
    </lineage>
</organism>
<feature type="compositionally biased region" description="Polar residues" evidence="2">
    <location>
        <begin position="1"/>
        <end position="19"/>
    </location>
</feature>
<feature type="compositionally biased region" description="Polar residues" evidence="2">
    <location>
        <begin position="571"/>
        <end position="580"/>
    </location>
</feature>
<feature type="compositionally biased region" description="Polar residues" evidence="2">
    <location>
        <begin position="784"/>
        <end position="793"/>
    </location>
</feature>
<accession>A0A0J9XJM2</accession>
<feature type="region of interest" description="Disordered" evidence="2">
    <location>
        <begin position="777"/>
        <end position="818"/>
    </location>
</feature>
<evidence type="ECO:0000256" key="2">
    <source>
        <dbReference type="SAM" id="MobiDB-lite"/>
    </source>
</evidence>
<feature type="coiled-coil region" evidence="1">
    <location>
        <begin position="126"/>
        <end position="216"/>
    </location>
</feature>
<reference evidence="3" key="1">
    <citation type="submission" date="2014-03" db="EMBL/GenBank/DDBJ databases">
        <authorList>
            <person name="Casaregola S."/>
        </authorList>
    </citation>
    <scope>NUCLEOTIDE SEQUENCE [LARGE SCALE GENOMIC DNA]</scope>
    <source>
        <strain evidence="3">CLIB 918</strain>
    </source>
</reference>
<feature type="compositionally biased region" description="Polar residues" evidence="2">
    <location>
        <begin position="611"/>
        <end position="628"/>
    </location>
</feature>
<keyword evidence="1" id="KW-0175">Coiled coil</keyword>
<name>A0A0J9XJM2_GEOCN</name>
<feature type="region of interest" description="Disordered" evidence="2">
    <location>
        <begin position="540"/>
        <end position="670"/>
    </location>
</feature>
<comment type="caution">
    <text evidence="3">The sequence shown here is derived from an EMBL/GenBank/DDBJ whole genome shotgun (WGS) entry which is preliminary data.</text>
</comment>
<dbReference type="EMBL" id="CCBN010000019">
    <property type="protein sequence ID" value="CDO57219.1"/>
    <property type="molecule type" value="Genomic_DNA"/>
</dbReference>
<sequence length="818" mass="91648">MSSKPTSEGSNQPNGTAVTAVTPRPTISKEEYLARHYQLFEQLTGFKSWDSWRENVNASSSATDNKKDADLDRRALIYALNLTMAAMDDETYNEVQIQRVIDAKFQSICAANAPSITSFPDSLSRAEHLSSMCERLQDQVNNLEIKYLNSRKAMSALSENEKQMKKRLDVATNTNQRLATMCNALESKIKFMSKDCVSHQTQISQLQQEKKQQEEKLRQAVVPAKTQNEQSLLDEIKVLRKTNVHLLEALSDKKVKGDSKMKLDVPQQLLDMMAELKSDKEAILKQAQSILERQGAQSLITSADMSKPEIEHHPELQNLVLKFNISPQSDTAEKQLDAIRREYPEVLAGKLRKFHDVYVAREKYFMQALRSSKLETMIQTRKLEVLQKRVDTDSKRLKVLSDQVEASAKVEAALTAKVSSLTELTKSLENNIQQTAQALGMKKENEVFLETHLKKMVEMETVLAERNQLLMKKCDKLVAELAMLHVERKQITENFNDTVEKLGASETMCKALLDERDELEFTIIKLEEAIFRLSMSDDVEELRKSQPHPPRPSKQHPNQKGTRKIKYKGKGSTQVQAARSTESKYSKSATVAGSTSGQQNGMAKENDSEGSKTLSVTQSSTNSVQAVQSKEKKQLSANHASPSTKTHSKTTITPSQSNSNDPSNAPEDYLPLSKVDEKDIAKSTSSPDHNLTFNFSKMTPEEITNELGKRFSSHGGDKEFFQRTFGFDITGIPFPEVLEKYSNLGVDKCNDDECTIHHPPTMHETTWDNIINSASAATNAAATGSTESRSTQGEPKWEGNMINGKKVFGPERPPSMTA</sequence>
<protein>
    <submittedName>
        <fullName evidence="3">Uncharacterized protein</fullName>
    </submittedName>
</protein>
<dbReference type="Proteomes" id="UP000242525">
    <property type="component" value="Unassembled WGS sequence"/>
</dbReference>
<feature type="compositionally biased region" description="Polar residues" evidence="2">
    <location>
        <begin position="586"/>
        <end position="601"/>
    </location>
</feature>
<feature type="compositionally biased region" description="Polar residues" evidence="2">
    <location>
        <begin position="635"/>
        <end position="663"/>
    </location>
</feature>
<feature type="region of interest" description="Disordered" evidence="2">
    <location>
        <begin position="1"/>
        <end position="25"/>
    </location>
</feature>
<dbReference type="AlphaFoldDB" id="A0A0J9XJM2"/>
<evidence type="ECO:0000313" key="3">
    <source>
        <dbReference type="EMBL" id="CDO57219.1"/>
    </source>
</evidence>
<keyword evidence="4" id="KW-1185">Reference proteome</keyword>